<dbReference type="GO" id="GO:0016787">
    <property type="term" value="F:hydrolase activity"/>
    <property type="evidence" value="ECO:0007669"/>
    <property type="project" value="UniProtKB-KW"/>
</dbReference>
<gene>
    <name evidence="1" type="ORF">LV75_006303</name>
</gene>
<reference evidence="1 2" key="1">
    <citation type="submission" date="2022-06" db="EMBL/GenBank/DDBJ databases">
        <title>Genomic Encyclopedia of Archaeal and Bacterial Type Strains, Phase II (KMG-II): from individual species to whole genera.</title>
        <authorList>
            <person name="Goeker M."/>
        </authorList>
    </citation>
    <scope>NUCLEOTIDE SEQUENCE [LARGE SCALE GENOMIC DNA]</scope>
    <source>
        <strain evidence="1 2">DSM 44255</strain>
    </source>
</reference>
<proteinExistence type="predicted"/>
<protein>
    <submittedName>
        <fullName evidence="1">Alpha/beta hydrolase family</fullName>
    </submittedName>
</protein>
<sequence length="236" mass="24665">MPVSAVTAVLVHSPYLGPASLRPLADALAALGHPTVVLDLLPSVAAAPVHQRLIGAFADALSDAALTGPIALVGHGAAGPQLPAFAEELEDDVRCLLYLDADLPTPGRSWREIHPKAYAELRGRGRDNLLPRWPKWSDTDPLDAIADADLRAEIAEEAPEVPLVFLKEDRPSVLWTGAAGYVQLSAEHAADAEAARGLGWPVRGADLHHLAVATDAEPVATLVLEVLLGSLAATGG</sequence>
<dbReference type="Gene3D" id="3.40.50.1820">
    <property type="entry name" value="alpha/beta hydrolase"/>
    <property type="match status" value="1"/>
</dbReference>
<dbReference type="RefSeq" id="WP_253890960.1">
    <property type="nucleotide sequence ID" value="NZ_BAAAVB010000017.1"/>
</dbReference>
<comment type="caution">
    <text evidence="1">The sequence shown here is derived from an EMBL/GenBank/DDBJ whole genome shotgun (WGS) entry which is preliminary data.</text>
</comment>
<name>A0ABT1IM89_9PSEU</name>
<dbReference type="SUPFAM" id="SSF53474">
    <property type="entry name" value="alpha/beta-Hydrolases"/>
    <property type="match status" value="1"/>
</dbReference>
<keyword evidence="2" id="KW-1185">Reference proteome</keyword>
<evidence type="ECO:0000313" key="2">
    <source>
        <dbReference type="Proteomes" id="UP001205185"/>
    </source>
</evidence>
<dbReference type="EMBL" id="JAMTCO010000018">
    <property type="protein sequence ID" value="MCP2273772.1"/>
    <property type="molecule type" value="Genomic_DNA"/>
</dbReference>
<organism evidence="1 2">
    <name type="scientific">Actinokineospora diospyrosa</name>
    <dbReference type="NCBI Taxonomy" id="103728"/>
    <lineage>
        <taxon>Bacteria</taxon>
        <taxon>Bacillati</taxon>
        <taxon>Actinomycetota</taxon>
        <taxon>Actinomycetes</taxon>
        <taxon>Pseudonocardiales</taxon>
        <taxon>Pseudonocardiaceae</taxon>
        <taxon>Actinokineospora</taxon>
    </lineage>
</organism>
<dbReference type="InterPro" id="IPR029058">
    <property type="entry name" value="AB_hydrolase_fold"/>
</dbReference>
<evidence type="ECO:0000313" key="1">
    <source>
        <dbReference type="EMBL" id="MCP2273772.1"/>
    </source>
</evidence>
<accession>A0ABT1IM89</accession>
<dbReference type="Proteomes" id="UP001205185">
    <property type="component" value="Unassembled WGS sequence"/>
</dbReference>
<keyword evidence="1" id="KW-0378">Hydrolase</keyword>